<evidence type="ECO:0000313" key="1">
    <source>
        <dbReference type="EMBL" id="ARF10609.1"/>
    </source>
</evidence>
<gene>
    <name evidence="1" type="ORF">Hokovirus_2_136</name>
</gene>
<accession>A0A1V0SFV9</accession>
<sequence>MPRKIVADPNNPTLFGDIPPCHRYAIYECIKNFKISKNINFREIGKNDLEIPNNKFYFSDTVFKSVLDKITGSRYIQSGTSYYTNNYGIIVHSFKLNKKREPDDDPVTLIVLNLYTEKLKFINSFVMNVNIKTNIISLNDVLTHDEIQYFQILGLDLIDFDFDFESIIKNYETEQINDIST</sequence>
<protein>
    <submittedName>
        <fullName evidence="1">Uncharacterized protein</fullName>
    </submittedName>
</protein>
<dbReference type="EMBL" id="KY684104">
    <property type="protein sequence ID" value="ARF10609.1"/>
    <property type="molecule type" value="Genomic_DNA"/>
</dbReference>
<organism evidence="1">
    <name type="scientific">Hokovirus HKV1</name>
    <dbReference type="NCBI Taxonomy" id="1977638"/>
    <lineage>
        <taxon>Viruses</taxon>
        <taxon>Varidnaviria</taxon>
        <taxon>Bamfordvirae</taxon>
        <taxon>Nucleocytoviricota</taxon>
        <taxon>Megaviricetes</taxon>
        <taxon>Imitervirales</taxon>
        <taxon>Mimiviridae</taxon>
        <taxon>Klosneuvirinae</taxon>
        <taxon>Hokovirus</taxon>
    </lineage>
</organism>
<reference evidence="1" key="1">
    <citation type="journal article" date="2017" name="Science">
        <title>Giant viruses with an expanded complement of translation system components.</title>
        <authorList>
            <person name="Schulz F."/>
            <person name="Yutin N."/>
            <person name="Ivanova N.N."/>
            <person name="Ortega D.R."/>
            <person name="Lee T.K."/>
            <person name="Vierheilig J."/>
            <person name="Daims H."/>
            <person name="Horn M."/>
            <person name="Wagner M."/>
            <person name="Jensen G.J."/>
            <person name="Kyrpides N.C."/>
            <person name="Koonin E.V."/>
            <person name="Woyke T."/>
        </authorList>
    </citation>
    <scope>NUCLEOTIDE SEQUENCE</scope>
    <source>
        <strain evidence="1">HKV1</strain>
    </source>
</reference>
<proteinExistence type="predicted"/>
<name>A0A1V0SFV9_9VIRU</name>